<protein>
    <submittedName>
        <fullName evidence="2">Head-to-tail connector protein</fullName>
    </submittedName>
</protein>
<sequence>MTNKQKTRDAEADSIKSLKERRELYVQAGKDTSAIDARLASFGIEPAAKPEPKGDNTPTNEAKGGSDQPAAPQTPPGGDGVENKALTPDDEENAKAKAQLENKAQATAPSQPSPQASKPAAPRSGAQGGRSKA</sequence>
<accession>A0A142F2E3</accession>
<name>A0A142F2E3_9CAUD</name>
<organism evidence="2 3">
    <name type="scientific">Mycobacterium phage Bipper</name>
    <dbReference type="NCBI Taxonomy" id="1805457"/>
    <lineage>
        <taxon>Viruses</taxon>
        <taxon>Duplodnaviria</taxon>
        <taxon>Heunggongvirae</taxon>
        <taxon>Uroviricota</taxon>
        <taxon>Caudoviricetes</taxon>
        <taxon>Bippervirus</taxon>
        <taxon>Bippervirus bipper</taxon>
    </lineage>
</organism>
<gene>
    <name evidence="2" type="primary">14</name>
    <name evidence="2" type="ORF">SEA_BIPPER_14</name>
</gene>
<dbReference type="RefSeq" id="YP_009303162.1">
    <property type="nucleotide sequence ID" value="NC_031253.1"/>
</dbReference>
<evidence type="ECO:0000313" key="3">
    <source>
        <dbReference type="Proteomes" id="UP000201826"/>
    </source>
</evidence>
<dbReference type="Proteomes" id="UP000201826">
    <property type="component" value="Segment"/>
</dbReference>
<dbReference type="GeneID" id="29125735"/>
<dbReference type="EMBL" id="KU728633">
    <property type="protein sequence ID" value="AMQ66950.1"/>
    <property type="molecule type" value="Genomic_DNA"/>
</dbReference>
<evidence type="ECO:0000256" key="1">
    <source>
        <dbReference type="SAM" id="MobiDB-lite"/>
    </source>
</evidence>
<keyword evidence="3" id="KW-1185">Reference proteome</keyword>
<reference evidence="3" key="1">
    <citation type="submission" date="2016-02" db="EMBL/GenBank/DDBJ databases">
        <authorList>
            <person name="Isern S."/>
            <person name="Barcellona C.M."/>
            <person name="Dozier K.D."/>
            <person name="Faust J.M."/>
            <person name="Fedrick A.J."/>
            <person name="Gagliardi L.E."/>
            <person name="Gatt S.M."/>
            <person name="Gleason P.S."/>
            <person name="Gomez E.A."/>
            <person name="Hoffman A.M."/>
            <person name="Jenkins M."/>
            <person name="Jones M.J."/>
            <person name="Lang J.F."/>
            <person name="Lequay S.M."/>
            <person name="Mars P.J."/>
            <person name="Mtchedlidze N."/>
            <person name="Osking Z.B."/>
            <person name="Paul L.M."/>
            <person name="Pica A.N."/>
            <person name="Robison M.D."/>
            <person name="Rodriguez D."/>
            <person name="Rosales K.A."/>
            <person name="Saravis L.E."/>
            <person name="Sisson B.M."/>
            <person name="Tan A.L."/>
            <person name="Voltaire R."/>
            <person name="Michael S.F."/>
            <person name="Warner M.H."/>
            <person name="Bradley K.W."/>
            <person name="Asai D.J."/>
            <person name="Bowman C.A."/>
            <person name="Russell D.A."/>
            <person name="Pope W.H."/>
            <person name="Jacobs-Sera D."/>
            <person name="Hendrix R.W."/>
            <person name="Hatfull G.F."/>
        </authorList>
    </citation>
    <scope>NUCLEOTIDE SEQUENCE [LARGE SCALE GENOMIC DNA]</scope>
</reference>
<evidence type="ECO:0000313" key="2">
    <source>
        <dbReference type="EMBL" id="AMQ66950.1"/>
    </source>
</evidence>
<feature type="region of interest" description="Disordered" evidence="1">
    <location>
        <begin position="1"/>
        <end position="21"/>
    </location>
</feature>
<dbReference type="KEGG" id="vg:29125735"/>
<feature type="region of interest" description="Disordered" evidence="1">
    <location>
        <begin position="41"/>
        <end position="133"/>
    </location>
</feature>
<feature type="compositionally biased region" description="Low complexity" evidence="1">
    <location>
        <begin position="103"/>
        <end position="122"/>
    </location>
</feature>
<proteinExistence type="predicted"/>